<protein>
    <submittedName>
        <fullName evidence="1">Nitrate reductase accessory protein</fullName>
    </submittedName>
</protein>
<dbReference type="RefSeq" id="WP_094324946.1">
    <property type="nucleotide sequence ID" value="NZ_CP022347.1"/>
</dbReference>
<evidence type="ECO:0000313" key="1">
    <source>
        <dbReference type="EMBL" id="ASQ30167.1"/>
    </source>
</evidence>
<accession>A0A222MVU2</accession>
<dbReference type="InterPro" id="IPR036322">
    <property type="entry name" value="WD40_repeat_dom_sf"/>
</dbReference>
<dbReference type="Gene3D" id="2.130.10.10">
    <property type="entry name" value="YVTN repeat-like/Quinoprotein amine dehydrogenase"/>
    <property type="match status" value="1"/>
</dbReference>
<evidence type="ECO:0000313" key="2">
    <source>
        <dbReference type="Proteomes" id="UP000201169"/>
    </source>
</evidence>
<dbReference type="KEGG" id="cavi:CAV_0500"/>
<proteinExistence type="predicted"/>
<dbReference type="OrthoDB" id="11703at2"/>
<name>A0A222MVU2_9BACT</name>
<dbReference type="InterPro" id="IPR015943">
    <property type="entry name" value="WD40/YVTN_repeat-like_dom_sf"/>
</dbReference>
<sequence length="304" mass="34512">MLKILVLLNFFIFFSFANILEFNANVSTVALRQDKILIGLDSAKALVYDKNTKNLEFDVSLAEIKNYYDDNVKPSIYSLDYLNSKLLILSEGKLGGKNLSLYQNGTLTTRTLSFDSAKEVFFIDDETVLLVLLSAEIKLLKLSDLSVIKSFSFSHYSLNDASINEQKTELVSVFESGVVELFDLKAWQDKKSYNAHKDNIYQVSNKKDYIVSCSTDKNIALIKDDEIRHIKENFLIYSCALSADAKFLAYANSEKNLVNVLELPSLQLVKSIDTKRLMVENLIFLDEELLISGFSNQIIIEEIK</sequence>
<dbReference type="EMBL" id="CP022347">
    <property type="protein sequence ID" value="ASQ30167.1"/>
    <property type="molecule type" value="Genomic_DNA"/>
</dbReference>
<keyword evidence="2" id="KW-1185">Reference proteome</keyword>
<dbReference type="AlphaFoldDB" id="A0A222MVU2"/>
<gene>
    <name evidence="1" type="primary">napL</name>
    <name evidence="1" type="ORF">CAV_0500</name>
</gene>
<dbReference type="SUPFAM" id="SSF50978">
    <property type="entry name" value="WD40 repeat-like"/>
    <property type="match status" value="1"/>
</dbReference>
<organism evidence="1 2">
    <name type="scientific">Campylobacter avium LMG 24591</name>
    <dbReference type="NCBI Taxonomy" id="522484"/>
    <lineage>
        <taxon>Bacteria</taxon>
        <taxon>Pseudomonadati</taxon>
        <taxon>Campylobacterota</taxon>
        <taxon>Epsilonproteobacteria</taxon>
        <taxon>Campylobacterales</taxon>
        <taxon>Campylobacteraceae</taxon>
        <taxon>Campylobacter</taxon>
    </lineage>
</organism>
<reference evidence="1 2" key="1">
    <citation type="submission" date="2017-07" db="EMBL/GenBank/DDBJ databases">
        <title>Analysis of two Campylobacter avium genomes and identification of a novel hippuricase gene.</title>
        <authorList>
            <person name="Miller W.G."/>
            <person name="Chapman M.H."/>
            <person name="Yee E."/>
            <person name="Revez J."/>
            <person name="Bono J.L."/>
            <person name="Rossi M."/>
        </authorList>
    </citation>
    <scope>NUCLEOTIDE SEQUENCE [LARGE SCALE GENOMIC DNA]</scope>
    <source>
        <strain evidence="1 2">LMG 24591</strain>
    </source>
</reference>
<dbReference type="Proteomes" id="UP000201169">
    <property type="component" value="Chromosome"/>
</dbReference>